<evidence type="ECO:0000313" key="2">
    <source>
        <dbReference type="Proteomes" id="UP000298327"/>
    </source>
</evidence>
<accession>A0A4Y9Y0A0</accession>
<evidence type="ECO:0000313" key="1">
    <source>
        <dbReference type="EMBL" id="TFY55914.1"/>
    </source>
</evidence>
<sequence length="223" mass="24386">MTHIFHAIASSLPPLLVPCKFLHPGSPAFLWASSLDSVEQVRVQAGALYTRALRCTYRPTITFGWLSLAVLYGSILASRAGGAAPTYGAWRRGHNLSHVVLQASRDDLPGTPSSASATSSPPAIFDFHFLRGQRCLAVHRTPAARSSAHGTRRRSSPACLHARHHRKPIRPSQVPAHVPLRAYLSLSSRRCRTPTRSTRPRVGTYLLSPAALTLVFEECRSLI</sequence>
<name>A0A4Y9Y0A0_9AGAM</name>
<protein>
    <submittedName>
        <fullName evidence="1">Uncharacterized protein</fullName>
    </submittedName>
</protein>
<dbReference type="Proteomes" id="UP000298327">
    <property type="component" value="Unassembled WGS sequence"/>
</dbReference>
<dbReference type="AlphaFoldDB" id="A0A4Y9Y0A0"/>
<dbReference type="EMBL" id="SEOQ01000874">
    <property type="protein sequence ID" value="TFY55914.1"/>
    <property type="molecule type" value="Genomic_DNA"/>
</dbReference>
<proteinExistence type="predicted"/>
<reference evidence="1 2" key="1">
    <citation type="submission" date="2019-02" db="EMBL/GenBank/DDBJ databases">
        <title>Genome sequencing of the rare red list fungi Dentipellis fragilis.</title>
        <authorList>
            <person name="Buettner E."/>
            <person name="Kellner H."/>
        </authorList>
    </citation>
    <scope>NUCLEOTIDE SEQUENCE [LARGE SCALE GENOMIC DNA]</scope>
    <source>
        <strain evidence="1 2">DSM 105465</strain>
    </source>
</reference>
<gene>
    <name evidence="1" type="ORF">EVG20_g9142</name>
</gene>
<organism evidence="1 2">
    <name type="scientific">Dentipellis fragilis</name>
    <dbReference type="NCBI Taxonomy" id="205917"/>
    <lineage>
        <taxon>Eukaryota</taxon>
        <taxon>Fungi</taxon>
        <taxon>Dikarya</taxon>
        <taxon>Basidiomycota</taxon>
        <taxon>Agaricomycotina</taxon>
        <taxon>Agaricomycetes</taxon>
        <taxon>Russulales</taxon>
        <taxon>Hericiaceae</taxon>
        <taxon>Dentipellis</taxon>
    </lineage>
</organism>
<comment type="caution">
    <text evidence="1">The sequence shown here is derived from an EMBL/GenBank/DDBJ whole genome shotgun (WGS) entry which is preliminary data.</text>
</comment>
<keyword evidence="2" id="KW-1185">Reference proteome</keyword>